<dbReference type="Gene3D" id="3.30.565.10">
    <property type="entry name" value="Histidine kinase-like ATPase, C-terminal domain"/>
    <property type="match status" value="1"/>
</dbReference>
<dbReference type="EC" id="2.7.13.3" evidence="2"/>
<dbReference type="RefSeq" id="WP_249302167.1">
    <property type="nucleotide sequence ID" value="NZ_JACRSW010000001.1"/>
</dbReference>
<dbReference type="SUPFAM" id="SSF55874">
    <property type="entry name" value="ATPase domain of HSP90 chaperone/DNA topoisomerase II/histidine kinase"/>
    <property type="match status" value="1"/>
</dbReference>
<evidence type="ECO:0000313" key="13">
    <source>
        <dbReference type="EMBL" id="MBC8556202.1"/>
    </source>
</evidence>
<evidence type="ECO:0000259" key="12">
    <source>
        <dbReference type="PROSITE" id="PS50110"/>
    </source>
</evidence>
<dbReference type="SUPFAM" id="SSF53850">
    <property type="entry name" value="Periplasmic binding protein-like II"/>
    <property type="match status" value="2"/>
</dbReference>
<feature type="chain" id="PRO_5046775554" description="Stage 0 sporulation protein A homolog" evidence="10">
    <location>
        <begin position="28"/>
        <end position="1081"/>
    </location>
</feature>
<dbReference type="InterPro" id="IPR036097">
    <property type="entry name" value="HisK_dim/P_sf"/>
</dbReference>
<evidence type="ECO:0000313" key="14">
    <source>
        <dbReference type="Proteomes" id="UP000637513"/>
    </source>
</evidence>
<evidence type="ECO:0000256" key="5">
    <source>
        <dbReference type="ARBA" id="ARBA00022777"/>
    </source>
</evidence>
<dbReference type="Pfam" id="PF00512">
    <property type="entry name" value="HisKA"/>
    <property type="match status" value="1"/>
</dbReference>
<evidence type="ECO:0000256" key="4">
    <source>
        <dbReference type="ARBA" id="ARBA00022553"/>
    </source>
</evidence>
<keyword evidence="4 8" id="KW-0597">Phosphoprotein</keyword>
<protein>
    <recommendedName>
        <fullName evidence="3">Stage 0 sporulation protein A homolog</fullName>
        <ecNumber evidence="2">2.7.13.3</ecNumber>
    </recommendedName>
</protein>
<keyword evidence="5" id="KW-0808">Transferase</keyword>
<dbReference type="InterPro" id="IPR050956">
    <property type="entry name" value="2C_system_His_kinase"/>
</dbReference>
<proteinExistence type="predicted"/>
<feature type="transmembrane region" description="Helical" evidence="9">
    <location>
        <begin position="517"/>
        <end position="539"/>
    </location>
</feature>
<comment type="caution">
    <text evidence="13">The sequence shown here is derived from an EMBL/GenBank/DDBJ whole genome shotgun (WGS) entry which is preliminary data.</text>
</comment>
<evidence type="ECO:0000256" key="8">
    <source>
        <dbReference type="PROSITE-ProRule" id="PRU00169"/>
    </source>
</evidence>
<keyword evidence="10" id="KW-0732">Signal</keyword>
<evidence type="ECO:0000256" key="7">
    <source>
        <dbReference type="ARBA" id="ARBA00024867"/>
    </source>
</evidence>
<dbReference type="InterPro" id="IPR011006">
    <property type="entry name" value="CheY-like_superfamily"/>
</dbReference>
<accession>A0ABR7MQW9</accession>
<dbReference type="Proteomes" id="UP000637513">
    <property type="component" value="Unassembled WGS sequence"/>
</dbReference>
<dbReference type="SMART" id="SM00387">
    <property type="entry name" value="HATPase_c"/>
    <property type="match status" value="1"/>
</dbReference>
<dbReference type="Pfam" id="PF02518">
    <property type="entry name" value="HATPase_c"/>
    <property type="match status" value="1"/>
</dbReference>
<keyword evidence="9" id="KW-0472">Membrane</keyword>
<dbReference type="InterPro" id="IPR004358">
    <property type="entry name" value="Sig_transdc_His_kin-like_C"/>
</dbReference>
<comment type="function">
    <text evidence="7">May play the central regulatory role in sporulation. It may be an element of the effector pathway responsible for the activation of sporulation genes in response to nutritional stress. Spo0A may act in concert with spo0H (a sigma factor) to control the expression of some genes that are critical to the sporulation process.</text>
</comment>
<sequence>MKRMRKMKLPIITLCMIAMLLSIPMAAKITAKADSDSQKIVKVGYIGYKGFIEEDGSGNYSGYAVEYLNEIAKYTGWKYEYVYGTWEEQLDALKKGKIDIVCQAKMTPERKEKYLFSKYSVGMESNYLYVLDKNDKYYYNDFAAFDGIRVGMMKGSYQNEAFDEYAKANHFSYIPVVYKTVSEVYTALEEKKVDAVAVGSLSVNTKYRNICQFGAEPFYIMAAKNNQALLNELDNVLGQIKSLNQSFESELYTDYYGKEASKSPIAFSREEADWIAQKKTITISLIPNHAPFSYINDKGKMEGITKDVMDLVAKKSGIKMKFKMLKKGQSSMDYLSKNPTDFIAGVSVDNPYFVSKKYLVSDNYYSDDVVLVSNPDQHYDVFAKEGTYTLAVPTSYTALIGYVKKNYPQFKVRTFPTNEACFQGVKDGKADFMAQNINIVNSWMQKPRYNDMTILPSYIMQEKIGIVGTKNSENAIILSILNKAIANVTSEEKEQCVVNRTVENHYKLTTMDFLYKFRLTLIVGVVLLFILFAGIIIFWEVRKRNYDRLAKFNHSLEIAVKKADSANAAKSQFLAQMSHEIRTPMNAVIGLTDIAKMETEPDEKIRDYLDKIANSSKLLLGIINDVLDMSAIEGGKLKIDSAEYNFKKQISNITTMFYQQAHQKNIHFEVKMKGVTEEVVGGDQLRVNQILMNLLSNAIKFTPAGGSVSLSVIQASRARDHVQFRFIVTDTGCGMSEEMLGRLFKPFEQESASTARKHGGSGLGLSIAKNLTEMMGGTIDVESEVGLGTTFTVDIPFVLAKNAVHYDDEVSFDDVRTLVVDDDPDACDYTGTILKRLGVRYDYAMTGEEALMMLGDAEDQKDPYKLCMIDWKMPEMDGIEVTKQIREVFGDDAIVIIVSAYDISEVERIGKDAGVNYYITKPMFQSTLFKTIMEISKGNYKQISAKEQDKKYDFTGRHVLIAEDVALNMEVAIKLLSMVGVSCTCAEDGKQAVEIYEQSKEGYYDAIFLDINMPVMDGYEAAKRIRKSNKKDAQTVPIYAMTANAFAEDVTNALNAGMNGHLAKPIETKVLYSVLDQLWKK</sequence>
<dbReference type="SMART" id="SM00448">
    <property type="entry name" value="REC"/>
    <property type="match status" value="2"/>
</dbReference>
<feature type="modified residue" description="4-aspartylphosphate" evidence="8">
    <location>
        <position position="1010"/>
    </location>
</feature>
<organism evidence="13 14">
    <name type="scientific">Jutongia hominis</name>
    <dbReference type="NCBI Taxonomy" id="2763664"/>
    <lineage>
        <taxon>Bacteria</taxon>
        <taxon>Bacillati</taxon>
        <taxon>Bacillota</taxon>
        <taxon>Clostridia</taxon>
        <taxon>Lachnospirales</taxon>
        <taxon>Lachnospiraceae</taxon>
        <taxon>Jutongia</taxon>
    </lineage>
</organism>
<reference evidence="13 14" key="1">
    <citation type="submission" date="2020-08" db="EMBL/GenBank/DDBJ databases">
        <title>Genome public.</title>
        <authorList>
            <person name="Liu C."/>
            <person name="Sun Q."/>
        </authorList>
    </citation>
    <scope>NUCLEOTIDE SEQUENCE [LARGE SCALE GENOMIC DNA]</scope>
    <source>
        <strain evidence="13 14">BX3</strain>
    </source>
</reference>
<evidence type="ECO:0000256" key="6">
    <source>
        <dbReference type="ARBA" id="ARBA00023012"/>
    </source>
</evidence>
<dbReference type="SUPFAM" id="SSF47384">
    <property type="entry name" value="Homodimeric domain of signal transducing histidine kinase"/>
    <property type="match status" value="1"/>
</dbReference>
<feature type="domain" description="Response regulatory" evidence="12">
    <location>
        <begin position="958"/>
        <end position="1079"/>
    </location>
</feature>
<name>A0ABR7MQW9_9FIRM</name>
<feature type="domain" description="Response regulatory" evidence="12">
    <location>
        <begin position="816"/>
        <end position="936"/>
    </location>
</feature>
<dbReference type="Gene3D" id="3.40.50.2300">
    <property type="match status" value="2"/>
</dbReference>
<dbReference type="CDD" id="cd00082">
    <property type="entry name" value="HisKA"/>
    <property type="match status" value="1"/>
</dbReference>
<dbReference type="PANTHER" id="PTHR43719">
    <property type="entry name" value="TWO-COMPONENT HISTIDINE KINASE"/>
    <property type="match status" value="1"/>
</dbReference>
<dbReference type="Pfam" id="PF00072">
    <property type="entry name" value="Response_reg"/>
    <property type="match status" value="2"/>
</dbReference>
<evidence type="ECO:0000259" key="11">
    <source>
        <dbReference type="PROSITE" id="PS50109"/>
    </source>
</evidence>
<evidence type="ECO:0000256" key="1">
    <source>
        <dbReference type="ARBA" id="ARBA00000085"/>
    </source>
</evidence>
<feature type="domain" description="Histidine kinase" evidence="11">
    <location>
        <begin position="576"/>
        <end position="799"/>
    </location>
</feature>
<dbReference type="InterPro" id="IPR003661">
    <property type="entry name" value="HisK_dim/P_dom"/>
</dbReference>
<dbReference type="Pfam" id="PF00497">
    <property type="entry name" value="SBP_bac_3"/>
    <property type="match status" value="2"/>
</dbReference>
<dbReference type="SMART" id="SM00388">
    <property type="entry name" value="HisKA"/>
    <property type="match status" value="1"/>
</dbReference>
<feature type="modified residue" description="4-aspartylphosphate" evidence="8">
    <location>
        <position position="870"/>
    </location>
</feature>
<evidence type="ECO:0000256" key="9">
    <source>
        <dbReference type="SAM" id="Phobius"/>
    </source>
</evidence>
<dbReference type="InterPro" id="IPR001789">
    <property type="entry name" value="Sig_transdc_resp-reg_receiver"/>
</dbReference>
<evidence type="ECO:0000256" key="2">
    <source>
        <dbReference type="ARBA" id="ARBA00012438"/>
    </source>
</evidence>
<dbReference type="Gene3D" id="3.40.190.10">
    <property type="entry name" value="Periplasmic binding protein-like II"/>
    <property type="match status" value="4"/>
</dbReference>
<dbReference type="SMART" id="SM00062">
    <property type="entry name" value="PBPb"/>
    <property type="match status" value="2"/>
</dbReference>
<comment type="catalytic activity">
    <reaction evidence="1">
        <text>ATP + protein L-histidine = ADP + protein N-phospho-L-histidine.</text>
        <dbReference type="EC" id="2.7.13.3"/>
    </reaction>
</comment>
<feature type="signal peptide" evidence="10">
    <location>
        <begin position="1"/>
        <end position="27"/>
    </location>
</feature>
<dbReference type="InterPro" id="IPR001638">
    <property type="entry name" value="Solute-binding_3/MltF_N"/>
</dbReference>
<dbReference type="InterPro" id="IPR005467">
    <property type="entry name" value="His_kinase_dom"/>
</dbReference>
<evidence type="ECO:0000256" key="3">
    <source>
        <dbReference type="ARBA" id="ARBA00018672"/>
    </source>
</evidence>
<keyword evidence="14" id="KW-1185">Reference proteome</keyword>
<keyword evidence="5" id="KW-0418">Kinase</keyword>
<dbReference type="PRINTS" id="PR00344">
    <property type="entry name" value="BCTRLSENSOR"/>
</dbReference>
<dbReference type="Gene3D" id="1.10.287.130">
    <property type="match status" value="1"/>
</dbReference>
<dbReference type="CDD" id="cd17546">
    <property type="entry name" value="REC_hyHK_CKI1_RcsC-like"/>
    <property type="match status" value="2"/>
</dbReference>
<dbReference type="EMBL" id="JACRSW010000001">
    <property type="protein sequence ID" value="MBC8556202.1"/>
    <property type="molecule type" value="Genomic_DNA"/>
</dbReference>
<dbReference type="PANTHER" id="PTHR43719:SF28">
    <property type="entry name" value="PEROXIDE STRESS-ACTIVATED HISTIDINE KINASE MAK1-RELATED"/>
    <property type="match status" value="1"/>
</dbReference>
<dbReference type="InterPro" id="IPR036890">
    <property type="entry name" value="HATPase_C_sf"/>
</dbReference>
<dbReference type="CDD" id="cd16922">
    <property type="entry name" value="HATPase_EvgS-ArcB-TorS-like"/>
    <property type="match status" value="1"/>
</dbReference>
<keyword evidence="6" id="KW-0902">Two-component regulatory system</keyword>
<gene>
    <name evidence="13" type="ORF">H8700_00500</name>
</gene>
<keyword evidence="9" id="KW-1133">Transmembrane helix</keyword>
<dbReference type="PROSITE" id="PS50109">
    <property type="entry name" value="HIS_KIN"/>
    <property type="match status" value="1"/>
</dbReference>
<dbReference type="InterPro" id="IPR003594">
    <property type="entry name" value="HATPase_dom"/>
</dbReference>
<keyword evidence="9" id="KW-0812">Transmembrane</keyword>
<dbReference type="PROSITE" id="PS50110">
    <property type="entry name" value="RESPONSE_REGULATORY"/>
    <property type="match status" value="2"/>
</dbReference>
<dbReference type="SUPFAM" id="SSF52172">
    <property type="entry name" value="CheY-like"/>
    <property type="match status" value="2"/>
</dbReference>
<evidence type="ECO:0000256" key="10">
    <source>
        <dbReference type="SAM" id="SignalP"/>
    </source>
</evidence>